<evidence type="ECO:0000256" key="1">
    <source>
        <dbReference type="SAM" id="MobiDB-lite"/>
    </source>
</evidence>
<accession>A0A6M4WM29</accession>
<feature type="region of interest" description="Disordered" evidence="1">
    <location>
        <begin position="88"/>
        <end position="107"/>
    </location>
</feature>
<dbReference type="PROSITE" id="PS51257">
    <property type="entry name" value="PROKAR_LIPOPROTEIN"/>
    <property type="match status" value="1"/>
</dbReference>
<evidence type="ECO:0000256" key="2">
    <source>
        <dbReference type="SAM" id="SignalP"/>
    </source>
</evidence>
<reference evidence="3" key="1">
    <citation type="submission" date="2020-03" db="EMBL/GenBank/DDBJ databases">
        <title>Molecular networking-based the target discovery of potent antiproliferative macrolactams: 5/6/7/16 polycyclic ansamycins and glycosylated trienomycin from Streptomyces cacaoi subsp. asoensis.</title>
        <authorList>
            <person name="Liu L.-L."/>
        </authorList>
    </citation>
    <scope>NUCLEOTIDE SEQUENCE [LARGE SCALE GENOMIC DNA]</scope>
    <source>
        <strain evidence="3">H2S5</strain>
    </source>
</reference>
<dbReference type="EMBL" id="CP049838">
    <property type="protein sequence ID" value="QJT00315.1"/>
    <property type="molecule type" value="Genomic_DNA"/>
</dbReference>
<dbReference type="RefSeq" id="WP_171395959.1">
    <property type="nucleotide sequence ID" value="NZ_CP049838.1"/>
</dbReference>
<gene>
    <name evidence="3" type="ORF">G9272_08470</name>
</gene>
<evidence type="ECO:0000313" key="4">
    <source>
        <dbReference type="Proteomes" id="UP000502665"/>
    </source>
</evidence>
<proteinExistence type="predicted"/>
<feature type="signal peptide" evidence="2">
    <location>
        <begin position="1"/>
        <end position="17"/>
    </location>
</feature>
<keyword evidence="4" id="KW-1185">Reference proteome</keyword>
<evidence type="ECO:0000313" key="3">
    <source>
        <dbReference type="EMBL" id="QJT00315.1"/>
    </source>
</evidence>
<feature type="region of interest" description="Disordered" evidence="1">
    <location>
        <begin position="22"/>
        <end position="66"/>
    </location>
</feature>
<evidence type="ECO:0008006" key="5">
    <source>
        <dbReference type="Google" id="ProtNLM"/>
    </source>
</evidence>
<feature type="chain" id="PRO_5039115224" description="Lipoprotein" evidence="2">
    <location>
        <begin position="18"/>
        <end position="244"/>
    </location>
</feature>
<feature type="compositionally biased region" description="Low complexity" evidence="1">
    <location>
        <begin position="32"/>
        <end position="64"/>
    </location>
</feature>
<keyword evidence="2" id="KW-0732">Signal</keyword>
<organism evidence="3 4">
    <name type="scientific">Streptomyces asoensis</name>
    <dbReference type="NCBI Taxonomy" id="249586"/>
    <lineage>
        <taxon>Bacteria</taxon>
        <taxon>Bacillati</taxon>
        <taxon>Actinomycetota</taxon>
        <taxon>Actinomycetes</taxon>
        <taxon>Kitasatosporales</taxon>
        <taxon>Streptomycetaceae</taxon>
        <taxon>Streptomyces</taxon>
    </lineage>
</organism>
<dbReference type="Proteomes" id="UP000502665">
    <property type="component" value="Chromosome"/>
</dbReference>
<dbReference type="AlphaFoldDB" id="A0A6M4WM29"/>
<name>A0A6M4WM29_9ACTN</name>
<protein>
    <recommendedName>
        <fullName evidence="5">Lipoprotein</fullName>
    </recommendedName>
</protein>
<sequence>MRIRVMAAALFTAVLVAGCGGGGSGDSDAKATDSAAAQGSASASASGSGSGSGSASASASEAPAEPLGEAQLKSAALVGGDVDGYQITDFPVKPDGDSTARPADCQPLENMRTASPDPGPKAFVGLLAFGGAGPTAGSATTIGLMAYDQSDAEGILDGLRAALKKCTAYEGGVPARTTVKAATAPDTGDDAVAFGLQTQGDSADAFVVVRSGATVVLFYTAAGNGSAAEVPTELVTAQIRKLGA</sequence>